<feature type="chain" id="PRO_5044561781" evidence="2">
    <location>
        <begin position="24"/>
        <end position="178"/>
    </location>
</feature>
<reference evidence="3" key="1">
    <citation type="submission" date="2020-05" db="UniProtKB">
        <authorList>
            <consortium name="EnsemblMetazoa"/>
        </authorList>
    </citation>
    <scope>IDENTIFICATION</scope>
    <source>
        <strain evidence="3">Aabys</strain>
    </source>
</reference>
<name>A0A1I8NJY9_MUSDO</name>
<dbReference type="VEuPathDB" id="VectorBase:MDOA016380"/>
<proteinExistence type="predicted"/>
<evidence type="ECO:0000256" key="2">
    <source>
        <dbReference type="SAM" id="SignalP"/>
    </source>
</evidence>
<dbReference type="EnsemblMetazoa" id="MDOA016380-RA">
    <property type="protein sequence ID" value="MDOA016380-PA"/>
    <property type="gene ID" value="MDOA016380"/>
</dbReference>
<feature type="coiled-coil region" evidence="1">
    <location>
        <begin position="35"/>
        <end position="86"/>
    </location>
</feature>
<keyword evidence="1" id="KW-0175">Coiled coil</keyword>
<protein>
    <submittedName>
        <fullName evidence="3">Uncharacterized protein</fullName>
    </submittedName>
</protein>
<gene>
    <name evidence="3" type="primary">105261621</name>
</gene>
<sequence length="178" mass="20697">MKNLLIIILASLMVMRKFHPATASQTIYNDDLRIVEAAENLMQAMIDESETLIRNALEEVPADERYNEHRENLRKFLRETEEYKSEEGDCQSKRLKYNQNTSALMRPYLEAGANASREMHAMQRLLNRHGLQDLRTKFKNALGKVYGGDYGTPSKDIEKVYAEYVVSRCYKNRGKKEL</sequence>
<dbReference type="KEGG" id="mde:105261621"/>
<evidence type="ECO:0000313" key="3">
    <source>
        <dbReference type="EnsemblMetazoa" id="MDOA016380-PA"/>
    </source>
</evidence>
<evidence type="ECO:0000256" key="1">
    <source>
        <dbReference type="SAM" id="Coils"/>
    </source>
</evidence>
<organism evidence="3">
    <name type="scientific">Musca domestica</name>
    <name type="common">House fly</name>
    <dbReference type="NCBI Taxonomy" id="7370"/>
    <lineage>
        <taxon>Eukaryota</taxon>
        <taxon>Metazoa</taxon>
        <taxon>Ecdysozoa</taxon>
        <taxon>Arthropoda</taxon>
        <taxon>Hexapoda</taxon>
        <taxon>Insecta</taxon>
        <taxon>Pterygota</taxon>
        <taxon>Neoptera</taxon>
        <taxon>Endopterygota</taxon>
        <taxon>Diptera</taxon>
        <taxon>Brachycera</taxon>
        <taxon>Muscomorpha</taxon>
        <taxon>Muscoidea</taxon>
        <taxon>Muscidae</taxon>
        <taxon>Musca</taxon>
    </lineage>
</organism>
<dbReference type="AlphaFoldDB" id="A0A1I8NJY9"/>
<dbReference type="VEuPathDB" id="VectorBase:MDOMA2_021146"/>
<feature type="signal peptide" evidence="2">
    <location>
        <begin position="1"/>
        <end position="23"/>
    </location>
</feature>
<accession>A0A1I8NJY9</accession>
<dbReference type="RefSeq" id="XP_011291185.2">
    <property type="nucleotide sequence ID" value="XM_011292883.3"/>
</dbReference>
<keyword evidence="2" id="KW-0732">Signal</keyword>